<dbReference type="EMBL" id="OFSM01000005">
    <property type="protein sequence ID" value="SOY28515.1"/>
    <property type="molecule type" value="Genomic_DNA"/>
</dbReference>
<reference evidence="1 2" key="1">
    <citation type="submission" date="2018-01" db="EMBL/GenBank/DDBJ databases">
        <authorList>
            <person name="Gaut B.S."/>
            <person name="Morton B.R."/>
            <person name="Clegg M.T."/>
            <person name="Duvall M.R."/>
        </authorList>
    </citation>
    <scope>NUCLEOTIDE SEQUENCE [LARGE SCALE GENOMIC DNA]</scope>
    <source>
        <strain evidence="1">GP69</strain>
    </source>
</reference>
<proteinExistence type="predicted"/>
<protein>
    <submittedName>
        <fullName evidence="1">Uncharacterized protein</fullName>
    </submittedName>
</protein>
<organism evidence="1 2">
    <name type="scientific">Acetatifactor muris</name>
    <dbReference type="NCBI Taxonomy" id="879566"/>
    <lineage>
        <taxon>Bacteria</taxon>
        <taxon>Bacillati</taxon>
        <taxon>Bacillota</taxon>
        <taxon>Clostridia</taxon>
        <taxon>Lachnospirales</taxon>
        <taxon>Lachnospiraceae</taxon>
        <taxon>Acetatifactor</taxon>
    </lineage>
</organism>
<name>A0A2K4ZDH2_9FIRM</name>
<accession>A0A2K4ZDH2</accession>
<evidence type="ECO:0000313" key="1">
    <source>
        <dbReference type="EMBL" id="SOY28515.1"/>
    </source>
</evidence>
<dbReference type="Proteomes" id="UP000236311">
    <property type="component" value="Unassembled WGS sequence"/>
</dbReference>
<keyword evidence="2" id="KW-1185">Reference proteome</keyword>
<sequence length="94" mass="10637">MTDENRKILERINTYAENTLGEIDPQKVQVSVQLEQLKPVMEEIAAEKGISLEDMFILYMDLQSEASCATNQKLKESLQDINDGFDGGSPLLFR</sequence>
<gene>
    <name evidence="1" type="ORF">AMURIS_01224</name>
</gene>
<evidence type="ECO:0000313" key="2">
    <source>
        <dbReference type="Proteomes" id="UP000236311"/>
    </source>
</evidence>
<dbReference type="AlphaFoldDB" id="A0A2K4ZDH2"/>
<dbReference type="RefSeq" id="WP_207656141.1">
    <property type="nucleotide sequence ID" value="NZ_JANJZD010000005.1"/>
</dbReference>